<reference evidence="1 2" key="1">
    <citation type="journal article" date="2011" name="J. Bacteriol.">
        <title>Complete genome sequence of the thermoacidophilic crenarchaeon Thermoproteus uzoniensis 768-20.</title>
        <authorList>
            <person name="Mardanov A.V."/>
            <person name="Gumerov V.M."/>
            <person name="Beletsky A.V."/>
            <person name="Prokofeva M.I."/>
            <person name="Bonch-Osmolovskaya E.A."/>
            <person name="Ravin N.V."/>
            <person name="Skryabin K.G."/>
        </authorList>
    </citation>
    <scope>NUCLEOTIDE SEQUENCE [LARGE SCALE GENOMIC DNA]</scope>
    <source>
        <strain evidence="1 2">768-20</strain>
    </source>
</reference>
<dbReference type="STRING" id="999630.TUZN_0638"/>
<dbReference type="RefSeq" id="WP_013679466.1">
    <property type="nucleotide sequence ID" value="NC_015315.1"/>
</dbReference>
<dbReference type="GeneID" id="10360179"/>
<gene>
    <name evidence="1" type="ordered locus">TUZN_0638</name>
</gene>
<reference key="2">
    <citation type="submission" date="2011-03" db="EMBL/GenBank/DDBJ databases">
        <title>Complete genome sequence of the thermoacidophilic crenarchaeon Thermoproteus uzoniensis 768-20.</title>
        <authorList>
            <person name="Mardanov A.V."/>
            <person name="Gumerov V.M."/>
            <person name="Beletsky A.V."/>
            <person name="Prokofeva M.I."/>
            <person name="Bonch-Osmolovskaya E.A."/>
            <person name="Ravin N.V."/>
            <person name="Skryabin K.G."/>
        </authorList>
    </citation>
    <scope>NUCLEOTIDE SEQUENCE</scope>
    <source>
        <strain>768-20</strain>
    </source>
</reference>
<evidence type="ECO:0000313" key="2">
    <source>
        <dbReference type="Proteomes" id="UP000008138"/>
    </source>
</evidence>
<dbReference type="EMBL" id="CP002590">
    <property type="protein sequence ID" value="AEA12130.1"/>
    <property type="molecule type" value="Genomic_DNA"/>
</dbReference>
<sequence length="108" mass="11322">MEELVELASVLAVASLSVLLTFLTYTHFTSWSLCEAARLALSHNGSAFVVSAFGEISCGGSGCYLGCGLFVPSYRIYYVDGRPAIGGVPGVVVVGTTPDGRLYILPRG</sequence>
<dbReference type="OrthoDB" id="29235at2157"/>
<accession>F2L474</accession>
<dbReference type="AlphaFoldDB" id="F2L474"/>
<dbReference type="HOGENOM" id="CLU_2191171_0_0_2"/>
<dbReference type="Proteomes" id="UP000008138">
    <property type="component" value="Chromosome"/>
</dbReference>
<dbReference type="eggNOG" id="arCOG05619">
    <property type="taxonomic scope" value="Archaea"/>
</dbReference>
<name>F2L474_THEU7</name>
<organism evidence="1 2">
    <name type="scientific">Thermoproteus uzoniensis (strain 768-20)</name>
    <dbReference type="NCBI Taxonomy" id="999630"/>
    <lineage>
        <taxon>Archaea</taxon>
        <taxon>Thermoproteota</taxon>
        <taxon>Thermoprotei</taxon>
        <taxon>Thermoproteales</taxon>
        <taxon>Thermoproteaceae</taxon>
        <taxon>Thermoproteus</taxon>
    </lineage>
</organism>
<evidence type="ECO:0000313" key="1">
    <source>
        <dbReference type="EMBL" id="AEA12130.1"/>
    </source>
</evidence>
<protein>
    <submittedName>
        <fullName evidence="1">Uncharacterized protein</fullName>
    </submittedName>
</protein>
<proteinExistence type="predicted"/>
<dbReference type="KEGG" id="tuz:TUZN_0638"/>
<keyword evidence="2" id="KW-1185">Reference proteome</keyword>